<evidence type="ECO:0000256" key="2">
    <source>
        <dbReference type="ARBA" id="ARBA00005019"/>
    </source>
</evidence>
<dbReference type="GO" id="GO:0009435">
    <property type="term" value="P:NAD+ biosynthetic process"/>
    <property type="evidence" value="ECO:0007669"/>
    <property type="project" value="UniProtKB-UniRule"/>
</dbReference>
<evidence type="ECO:0000256" key="8">
    <source>
        <dbReference type="ARBA" id="ARBA00023027"/>
    </source>
</evidence>
<keyword evidence="7 10" id="KW-0067">ATP-binding</keyword>
<dbReference type="EMBL" id="DSEC01000257">
    <property type="protein sequence ID" value="HER43539.1"/>
    <property type="molecule type" value="Genomic_DNA"/>
</dbReference>
<dbReference type="InterPro" id="IPR004821">
    <property type="entry name" value="Cyt_trans-like"/>
</dbReference>
<evidence type="ECO:0000256" key="10">
    <source>
        <dbReference type="HAMAP-Rule" id="MF_00244"/>
    </source>
</evidence>
<dbReference type="GO" id="GO:0005524">
    <property type="term" value="F:ATP binding"/>
    <property type="evidence" value="ECO:0007669"/>
    <property type="project" value="UniProtKB-KW"/>
</dbReference>
<name>A0A7V2AUK5_UNCEI</name>
<dbReference type="InterPro" id="IPR014729">
    <property type="entry name" value="Rossmann-like_a/b/a_fold"/>
</dbReference>
<evidence type="ECO:0000256" key="5">
    <source>
        <dbReference type="ARBA" id="ARBA00022695"/>
    </source>
</evidence>
<protein>
    <recommendedName>
        <fullName evidence="10">Probable nicotinate-nucleotide adenylyltransferase</fullName>
        <ecNumber evidence="10">2.7.7.18</ecNumber>
    </recommendedName>
    <alternativeName>
        <fullName evidence="10">Deamido-NAD(+) diphosphorylase</fullName>
    </alternativeName>
    <alternativeName>
        <fullName evidence="10">Deamido-NAD(+) pyrophosphorylase</fullName>
    </alternativeName>
    <alternativeName>
        <fullName evidence="10">Nicotinate mononucleotide adenylyltransferase</fullName>
        <shortName evidence="10">NaMN adenylyltransferase</shortName>
    </alternativeName>
</protein>
<dbReference type="Gene3D" id="3.40.50.620">
    <property type="entry name" value="HUPs"/>
    <property type="match status" value="1"/>
</dbReference>
<evidence type="ECO:0000256" key="1">
    <source>
        <dbReference type="ARBA" id="ARBA00002324"/>
    </source>
</evidence>
<dbReference type="Proteomes" id="UP000886069">
    <property type="component" value="Unassembled WGS sequence"/>
</dbReference>
<dbReference type="InterPro" id="IPR005248">
    <property type="entry name" value="NadD/NMNAT"/>
</dbReference>
<dbReference type="NCBIfam" id="TIGR00125">
    <property type="entry name" value="cyt_tran_rel"/>
    <property type="match status" value="1"/>
</dbReference>
<dbReference type="SUPFAM" id="SSF52374">
    <property type="entry name" value="Nucleotidylyl transferase"/>
    <property type="match status" value="1"/>
</dbReference>
<dbReference type="EC" id="2.7.7.18" evidence="10"/>
<evidence type="ECO:0000256" key="4">
    <source>
        <dbReference type="ARBA" id="ARBA00022679"/>
    </source>
</evidence>
<dbReference type="HAMAP" id="MF_00244">
    <property type="entry name" value="NaMN_adenylyltr"/>
    <property type="match status" value="1"/>
</dbReference>
<proteinExistence type="inferred from homology"/>
<dbReference type="UniPathway" id="UPA00253">
    <property type="reaction ID" value="UER00332"/>
</dbReference>
<evidence type="ECO:0000313" key="12">
    <source>
        <dbReference type="EMBL" id="HER43539.1"/>
    </source>
</evidence>
<reference evidence="12" key="1">
    <citation type="journal article" date="2020" name="mSystems">
        <title>Genome- and Community-Level Interaction Insights into Carbon Utilization and Element Cycling Functions of Hydrothermarchaeota in Hydrothermal Sediment.</title>
        <authorList>
            <person name="Zhou Z."/>
            <person name="Liu Y."/>
            <person name="Xu W."/>
            <person name="Pan J."/>
            <person name="Luo Z.H."/>
            <person name="Li M."/>
        </authorList>
    </citation>
    <scope>NUCLEOTIDE SEQUENCE [LARGE SCALE GENOMIC DNA]</scope>
    <source>
        <strain evidence="12">SpSt-1233</strain>
    </source>
</reference>
<comment type="pathway">
    <text evidence="2 10">Cofactor biosynthesis; NAD(+) biosynthesis; deamido-NAD(+) from nicotinate D-ribonucleotide: step 1/1.</text>
</comment>
<keyword evidence="6 10" id="KW-0547">Nucleotide-binding</keyword>
<dbReference type="GO" id="GO:0004515">
    <property type="term" value="F:nicotinate-nucleotide adenylyltransferase activity"/>
    <property type="evidence" value="ECO:0007669"/>
    <property type="project" value="UniProtKB-UniRule"/>
</dbReference>
<evidence type="ECO:0000259" key="11">
    <source>
        <dbReference type="Pfam" id="PF01467"/>
    </source>
</evidence>
<sequence length="198" mass="22137">MESRERIGLFGGSFDPIHTGHLILAESAVNAAGLDRVVFMPTALPPHKSGARLSPFDERREMVELAIADNHRFELSLLEARDRPVFTYESIAHYRGKGYGREQIHLVMGSDSLGEISGWRHPERIFENATIIAMRRSAPGEDFAPPEGAAVIMIESCSNSISSSAIRAMIREGKSIRYLVPDAVERFIRDRKLYLGQE</sequence>
<evidence type="ECO:0000256" key="7">
    <source>
        <dbReference type="ARBA" id="ARBA00022840"/>
    </source>
</evidence>
<accession>A0A7V2AUK5</accession>
<dbReference type="PANTHER" id="PTHR39321:SF3">
    <property type="entry name" value="PHOSPHOPANTETHEINE ADENYLYLTRANSFERASE"/>
    <property type="match status" value="1"/>
</dbReference>
<evidence type="ECO:0000256" key="3">
    <source>
        <dbReference type="ARBA" id="ARBA00022642"/>
    </source>
</evidence>
<comment type="similarity">
    <text evidence="10">Belongs to the NadD family.</text>
</comment>
<comment type="catalytic activity">
    <reaction evidence="9 10">
        <text>nicotinate beta-D-ribonucleotide + ATP + H(+) = deamido-NAD(+) + diphosphate</text>
        <dbReference type="Rhea" id="RHEA:22860"/>
        <dbReference type="ChEBI" id="CHEBI:15378"/>
        <dbReference type="ChEBI" id="CHEBI:30616"/>
        <dbReference type="ChEBI" id="CHEBI:33019"/>
        <dbReference type="ChEBI" id="CHEBI:57502"/>
        <dbReference type="ChEBI" id="CHEBI:58437"/>
        <dbReference type="EC" id="2.7.7.18"/>
    </reaction>
</comment>
<organism evidence="12">
    <name type="scientific">Eiseniibacteriota bacterium</name>
    <dbReference type="NCBI Taxonomy" id="2212470"/>
    <lineage>
        <taxon>Bacteria</taxon>
        <taxon>Candidatus Eiseniibacteriota</taxon>
    </lineage>
</organism>
<dbReference type="NCBIfam" id="TIGR00482">
    <property type="entry name" value="nicotinate (nicotinamide) nucleotide adenylyltransferase"/>
    <property type="match status" value="1"/>
</dbReference>
<keyword evidence="4 10" id="KW-0808">Transferase</keyword>
<dbReference type="NCBIfam" id="NF000840">
    <property type="entry name" value="PRK00071.1-3"/>
    <property type="match status" value="1"/>
</dbReference>
<comment type="function">
    <text evidence="1 10">Catalyzes the reversible adenylation of nicotinate mononucleotide (NaMN) to nicotinic acid adenine dinucleotide (NaAD).</text>
</comment>
<gene>
    <name evidence="10 12" type="primary">nadD</name>
    <name evidence="12" type="ORF">ENO08_03675</name>
</gene>
<dbReference type="AlphaFoldDB" id="A0A7V2AUK5"/>
<comment type="caution">
    <text evidence="12">The sequence shown here is derived from an EMBL/GenBank/DDBJ whole genome shotgun (WGS) entry which is preliminary data.</text>
</comment>
<keyword evidence="8 10" id="KW-0520">NAD</keyword>
<dbReference type="CDD" id="cd02165">
    <property type="entry name" value="NMNAT"/>
    <property type="match status" value="1"/>
</dbReference>
<dbReference type="Pfam" id="PF01467">
    <property type="entry name" value="CTP_transf_like"/>
    <property type="match status" value="1"/>
</dbReference>
<keyword evidence="5 10" id="KW-0548">Nucleotidyltransferase</keyword>
<evidence type="ECO:0000256" key="6">
    <source>
        <dbReference type="ARBA" id="ARBA00022741"/>
    </source>
</evidence>
<evidence type="ECO:0000256" key="9">
    <source>
        <dbReference type="ARBA" id="ARBA00048721"/>
    </source>
</evidence>
<feature type="domain" description="Cytidyltransferase-like" evidence="11">
    <location>
        <begin position="9"/>
        <end position="168"/>
    </location>
</feature>
<dbReference type="PANTHER" id="PTHR39321">
    <property type="entry name" value="NICOTINATE-NUCLEOTIDE ADENYLYLTRANSFERASE-RELATED"/>
    <property type="match status" value="1"/>
</dbReference>
<keyword evidence="3 10" id="KW-0662">Pyridine nucleotide biosynthesis</keyword>